<dbReference type="GO" id="GO:0003700">
    <property type="term" value="F:DNA-binding transcription factor activity"/>
    <property type="evidence" value="ECO:0007669"/>
    <property type="project" value="TreeGrafter"/>
</dbReference>
<dbReference type="InterPro" id="IPR012318">
    <property type="entry name" value="HTH_CRP"/>
</dbReference>
<dbReference type="PANTHER" id="PTHR24567:SF74">
    <property type="entry name" value="HTH-TYPE TRANSCRIPTIONAL REGULATOR ARCR"/>
    <property type="match status" value="1"/>
</dbReference>
<dbReference type="InterPro" id="IPR050397">
    <property type="entry name" value="Env_Response_Regulators"/>
</dbReference>
<proteinExistence type="predicted"/>
<feature type="domain" description="HTH crp-type" evidence="5">
    <location>
        <begin position="147"/>
        <end position="221"/>
    </location>
</feature>
<dbReference type="InterPro" id="IPR014710">
    <property type="entry name" value="RmlC-like_jellyroll"/>
</dbReference>
<dbReference type="HOGENOM" id="CLU_075053_6_0_9"/>
<dbReference type="InterPro" id="IPR036390">
    <property type="entry name" value="WH_DNA-bd_sf"/>
</dbReference>
<dbReference type="OrthoDB" id="9810708at2"/>
<dbReference type="PANTHER" id="PTHR24567">
    <property type="entry name" value="CRP FAMILY TRANSCRIPTIONAL REGULATORY PROTEIN"/>
    <property type="match status" value="1"/>
</dbReference>
<organism evidence="6 7">
    <name type="scientific">Enterococcus phoeniculicola ATCC BAA-412</name>
    <dbReference type="NCBI Taxonomy" id="1158610"/>
    <lineage>
        <taxon>Bacteria</taxon>
        <taxon>Bacillati</taxon>
        <taxon>Bacillota</taxon>
        <taxon>Bacilli</taxon>
        <taxon>Lactobacillales</taxon>
        <taxon>Enterococcaceae</taxon>
        <taxon>Enterococcus</taxon>
    </lineage>
</organism>
<sequence length="228" mass="26999">MIREMELLREHPCFSALTDEEYQKIQDHMYKRTYKKGQVLFDPGDERNRIFFLNKGLVKFEKSDQSDAYFYLDFVRENNLFPYSGLFDDDTYYFSAIAMTDIEVSCISANVFEEAISQNSEQLIFYVKILSKLVKHHELKIQGCISFHAFQRVKHTLGILMDDLGEKNYRGNLFIPYPIQMNDIARSSGTTRETASLAIKKMVKEKKIQYIRKELIFYDVDYFLDFLK</sequence>
<dbReference type="Pfam" id="PF00027">
    <property type="entry name" value="cNMP_binding"/>
    <property type="match status" value="1"/>
</dbReference>
<keyword evidence="3" id="KW-0804">Transcription</keyword>
<dbReference type="EMBL" id="AJAT01000003">
    <property type="protein sequence ID" value="EOL50014.1"/>
    <property type="molecule type" value="Genomic_DNA"/>
</dbReference>
<dbReference type="InterPro" id="IPR018490">
    <property type="entry name" value="cNMP-bd_dom_sf"/>
</dbReference>
<comment type="caution">
    <text evidence="6">The sequence shown here is derived from an EMBL/GenBank/DDBJ whole genome shotgun (WGS) entry which is preliminary data.</text>
</comment>
<dbReference type="PROSITE" id="PS51063">
    <property type="entry name" value="HTH_CRP_2"/>
    <property type="match status" value="1"/>
</dbReference>
<evidence type="ECO:0000256" key="2">
    <source>
        <dbReference type="ARBA" id="ARBA00023125"/>
    </source>
</evidence>
<dbReference type="AlphaFoldDB" id="R3U7U4"/>
<dbReference type="eggNOG" id="COG0664">
    <property type="taxonomic scope" value="Bacteria"/>
</dbReference>
<dbReference type="SMART" id="SM00100">
    <property type="entry name" value="cNMP"/>
    <property type="match status" value="1"/>
</dbReference>
<keyword evidence="1" id="KW-0805">Transcription regulation</keyword>
<reference evidence="6 7" key="1">
    <citation type="submission" date="2013-02" db="EMBL/GenBank/DDBJ databases">
        <title>The Genome Sequence of Enterococcus phoeniculicola BAA-412.</title>
        <authorList>
            <consortium name="The Broad Institute Genome Sequencing Platform"/>
            <consortium name="The Broad Institute Genome Sequencing Center for Infectious Disease"/>
            <person name="Earl A.M."/>
            <person name="Gilmore M.S."/>
            <person name="Lebreton F."/>
            <person name="Walker B."/>
            <person name="Young S.K."/>
            <person name="Zeng Q."/>
            <person name="Gargeya S."/>
            <person name="Fitzgerald M."/>
            <person name="Haas B."/>
            <person name="Abouelleil A."/>
            <person name="Alvarado L."/>
            <person name="Arachchi H.M."/>
            <person name="Berlin A.M."/>
            <person name="Chapman S.B."/>
            <person name="Dewar J."/>
            <person name="Goldberg J."/>
            <person name="Griggs A."/>
            <person name="Gujja S."/>
            <person name="Hansen M."/>
            <person name="Howarth C."/>
            <person name="Imamovic A."/>
            <person name="Larimer J."/>
            <person name="McCowan C."/>
            <person name="Murphy C."/>
            <person name="Neiman D."/>
            <person name="Pearson M."/>
            <person name="Priest M."/>
            <person name="Roberts A."/>
            <person name="Saif S."/>
            <person name="Shea T."/>
            <person name="Sisk P."/>
            <person name="Sykes S."/>
            <person name="Wortman J."/>
            <person name="Nusbaum C."/>
            <person name="Birren B."/>
        </authorList>
    </citation>
    <scope>NUCLEOTIDE SEQUENCE [LARGE SCALE GENOMIC DNA]</scope>
    <source>
        <strain evidence="6 7">ATCC BAA-412</strain>
    </source>
</reference>
<dbReference type="Proteomes" id="UP000013785">
    <property type="component" value="Unassembled WGS sequence"/>
</dbReference>
<dbReference type="Gene3D" id="2.60.120.10">
    <property type="entry name" value="Jelly Rolls"/>
    <property type="match status" value="1"/>
</dbReference>
<gene>
    <name evidence="6" type="ORF">UC3_00062</name>
</gene>
<dbReference type="GO" id="GO:0003677">
    <property type="term" value="F:DNA binding"/>
    <property type="evidence" value="ECO:0007669"/>
    <property type="project" value="UniProtKB-KW"/>
</dbReference>
<dbReference type="PROSITE" id="PS50042">
    <property type="entry name" value="CNMP_BINDING_3"/>
    <property type="match status" value="1"/>
</dbReference>
<dbReference type="CDD" id="cd00038">
    <property type="entry name" value="CAP_ED"/>
    <property type="match status" value="1"/>
</dbReference>
<evidence type="ECO:0000313" key="6">
    <source>
        <dbReference type="EMBL" id="EOL50014.1"/>
    </source>
</evidence>
<dbReference type="SUPFAM" id="SSF46785">
    <property type="entry name" value="Winged helix' DNA-binding domain"/>
    <property type="match status" value="1"/>
</dbReference>
<feature type="domain" description="Cyclic nucleotide-binding" evidence="4">
    <location>
        <begin position="13"/>
        <end position="121"/>
    </location>
</feature>
<dbReference type="SUPFAM" id="SSF51206">
    <property type="entry name" value="cAMP-binding domain-like"/>
    <property type="match status" value="1"/>
</dbReference>
<dbReference type="Gene3D" id="1.10.10.10">
    <property type="entry name" value="Winged helix-like DNA-binding domain superfamily/Winged helix DNA-binding domain"/>
    <property type="match status" value="1"/>
</dbReference>
<dbReference type="GO" id="GO:0005829">
    <property type="term" value="C:cytosol"/>
    <property type="evidence" value="ECO:0007669"/>
    <property type="project" value="TreeGrafter"/>
</dbReference>
<evidence type="ECO:0000256" key="1">
    <source>
        <dbReference type="ARBA" id="ARBA00023015"/>
    </source>
</evidence>
<protein>
    <recommendedName>
        <fullName evidence="8">Cyclic nucleotide-binding domain-containing protein</fullName>
    </recommendedName>
</protein>
<dbReference type="PATRIC" id="fig|1158610.3.peg.39"/>
<keyword evidence="2" id="KW-0238">DNA-binding</keyword>
<dbReference type="InterPro" id="IPR000595">
    <property type="entry name" value="cNMP-bd_dom"/>
</dbReference>
<evidence type="ECO:0000313" key="7">
    <source>
        <dbReference type="Proteomes" id="UP000013785"/>
    </source>
</evidence>
<evidence type="ECO:0008006" key="8">
    <source>
        <dbReference type="Google" id="ProtNLM"/>
    </source>
</evidence>
<dbReference type="InterPro" id="IPR036388">
    <property type="entry name" value="WH-like_DNA-bd_sf"/>
</dbReference>
<accession>R3U7U4</accession>
<evidence type="ECO:0000259" key="4">
    <source>
        <dbReference type="PROSITE" id="PS50042"/>
    </source>
</evidence>
<dbReference type="RefSeq" id="WP_010766749.1">
    <property type="nucleotide sequence ID" value="NZ_ASWE01000007.1"/>
</dbReference>
<keyword evidence="7" id="KW-1185">Reference proteome</keyword>
<name>R3U7U4_9ENTE</name>
<evidence type="ECO:0000256" key="3">
    <source>
        <dbReference type="ARBA" id="ARBA00023163"/>
    </source>
</evidence>
<dbReference type="STRING" id="154621.RV11_GL002633"/>
<evidence type="ECO:0000259" key="5">
    <source>
        <dbReference type="PROSITE" id="PS51063"/>
    </source>
</evidence>